<dbReference type="EMBL" id="QSCI01000017">
    <property type="protein sequence ID" value="RGX96228.1"/>
    <property type="molecule type" value="Genomic_DNA"/>
</dbReference>
<reference evidence="1 2" key="1">
    <citation type="submission" date="2018-08" db="EMBL/GenBank/DDBJ databases">
        <title>A genome reference for cultivated species of the human gut microbiota.</title>
        <authorList>
            <person name="Zou Y."/>
            <person name="Xue W."/>
            <person name="Luo G."/>
        </authorList>
    </citation>
    <scope>NUCLEOTIDE SEQUENCE [LARGE SCALE GENOMIC DNA]</scope>
    <source>
        <strain evidence="1 2">OF03-3</strain>
    </source>
</reference>
<accession>A0AA92UQQ2</accession>
<gene>
    <name evidence="1" type="ORF">DXA63_05925</name>
</gene>
<evidence type="ECO:0000313" key="2">
    <source>
        <dbReference type="Proteomes" id="UP000285604"/>
    </source>
</evidence>
<organism evidence="1 2">
    <name type="scientific">Segatella copri</name>
    <dbReference type="NCBI Taxonomy" id="165179"/>
    <lineage>
        <taxon>Bacteria</taxon>
        <taxon>Pseudomonadati</taxon>
        <taxon>Bacteroidota</taxon>
        <taxon>Bacteroidia</taxon>
        <taxon>Bacteroidales</taxon>
        <taxon>Prevotellaceae</taxon>
        <taxon>Segatella</taxon>
    </lineage>
</organism>
<comment type="caution">
    <text evidence="1">The sequence shown here is derived from an EMBL/GenBank/DDBJ whole genome shotgun (WGS) entry which is preliminary data.</text>
</comment>
<dbReference type="AlphaFoldDB" id="A0AA92UQQ2"/>
<evidence type="ECO:0000313" key="1">
    <source>
        <dbReference type="EMBL" id="RGX96228.1"/>
    </source>
</evidence>
<name>A0AA92UQQ2_9BACT</name>
<sequence length="142" mass="16567">MMDYQRLQMEKQVLARKLPASAYVFQDMNTSKPYILLGAVTNSKNIYTIRIDLDQFPNEVPKAFVTKMLLTKTGSRMDSASAPMHTLSSEHGFTRICHYGYNSWTPMVSIYKIYIKCRLWLEMYEAHLRTGKNIDFFLNHQA</sequence>
<proteinExistence type="predicted"/>
<dbReference type="Proteomes" id="UP000285604">
    <property type="component" value="Unassembled WGS sequence"/>
</dbReference>
<protein>
    <submittedName>
        <fullName evidence="1">Uncharacterized protein</fullName>
    </submittedName>
</protein>